<accession>A0AAN6GUR4</accession>
<organism evidence="2 3">
    <name type="scientific">Tilletia horrida</name>
    <dbReference type="NCBI Taxonomy" id="155126"/>
    <lineage>
        <taxon>Eukaryota</taxon>
        <taxon>Fungi</taxon>
        <taxon>Dikarya</taxon>
        <taxon>Basidiomycota</taxon>
        <taxon>Ustilaginomycotina</taxon>
        <taxon>Exobasidiomycetes</taxon>
        <taxon>Tilletiales</taxon>
        <taxon>Tilletiaceae</taxon>
        <taxon>Tilletia</taxon>
    </lineage>
</organism>
<evidence type="ECO:0000313" key="2">
    <source>
        <dbReference type="EMBL" id="KAK0556531.1"/>
    </source>
</evidence>
<comment type="caution">
    <text evidence="2">The sequence shown here is derived from an EMBL/GenBank/DDBJ whole genome shotgun (WGS) entry which is preliminary data.</text>
</comment>
<name>A0AAN6GUR4_9BASI</name>
<feature type="compositionally biased region" description="Acidic residues" evidence="1">
    <location>
        <begin position="44"/>
        <end position="56"/>
    </location>
</feature>
<feature type="compositionally biased region" description="Basic and acidic residues" evidence="1">
    <location>
        <begin position="337"/>
        <end position="352"/>
    </location>
</feature>
<evidence type="ECO:0000256" key="1">
    <source>
        <dbReference type="SAM" id="MobiDB-lite"/>
    </source>
</evidence>
<feature type="region of interest" description="Disordered" evidence="1">
    <location>
        <begin position="312"/>
        <end position="537"/>
    </location>
</feature>
<feature type="compositionally biased region" description="Polar residues" evidence="1">
    <location>
        <begin position="481"/>
        <end position="513"/>
    </location>
</feature>
<feature type="compositionally biased region" description="Acidic residues" evidence="1">
    <location>
        <begin position="369"/>
        <end position="412"/>
    </location>
</feature>
<sequence>MATVITQASLGLDKRADLLDSEADYDQLPSTPAPDGTEDAPVVIDDEDDDDDDEAGEEHHEENEEKYDEAAEGEDDEGAGEEEEDEQDEGDEDEVVATGEGQQNGYHDEEEEEDFELLDDGAQELLNDYEKKHAAMVAGTDSTDELLLDAEDQDEGPFDVLPTVLIEFEGSLFDLFAQQASDGSGNSNMNAIPLKAPPEILDQPLSTLFSTVRIPDALGEFLEKETHILLRSPEVDLEIIETDPTAQQVLLQDFLDVHPSNANGDAVRLIFSQRQPFLSRFQALGGVVNTAPAPSLSPTTAVSSWMSRANAGIKRTRRGDEEADELDEDGGDADGVLGEHHEPDDGEGGREADWEDGEGDGEVHPHSEDGDDDGDEELEDEQDEPILVGDDEYEQEDPGAEDELGVEEEDGLQEQIVDLEHEDDALAHGDVLYTEDQAEDEAGEEELLGDEEPNEDDAAAADAGEEVSPPDASGVDGSDQAGGSSSVAPNGISELNDQAESTPTVPTTSLSNKRSFEETDGAEDAAGDDEGVKRIKV</sequence>
<gene>
    <name evidence="2" type="ORF">OC846_001098</name>
</gene>
<feature type="compositionally biased region" description="Acidic residues" evidence="1">
    <location>
        <begin position="518"/>
        <end position="529"/>
    </location>
</feature>
<feature type="compositionally biased region" description="Acidic residues" evidence="1">
    <location>
        <begin position="321"/>
        <end position="332"/>
    </location>
</feature>
<feature type="compositionally biased region" description="Acidic residues" evidence="1">
    <location>
        <begin position="436"/>
        <end position="465"/>
    </location>
</feature>
<reference evidence="2" key="1">
    <citation type="journal article" date="2023" name="PhytoFront">
        <title>Draft Genome Resources of Seven Strains of Tilletia horrida, Causal Agent of Kernel Smut of Rice.</title>
        <authorList>
            <person name="Khanal S."/>
            <person name="Antony Babu S."/>
            <person name="Zhou X.G."/>
        </authorList>
    </citation>
    <scope>NUCLEOTIDE SEQUENCE</scope>
    <source>
        <strain evidence="2">TX6</strain>
    </source>
</reference>
<proteinExistence type="predicted"/>
<dbReference type="EMBL" id="JAPDMZ010000014">
    <property type="protein sequence ID" value="KAK0556531.1"/>
    <property type="molecule type" value="Genomic_DNA"/>
</dbReference>
<feature type="compositionally biased region" description="Acidic residues" evidence="1">
    <location>
        <begin position="64"/>
        <end position="95"/>
    </location>
</feature>
<dbReference type="Proteomes" id="UP001176517">
    <property type="component" value="Unassembled WGS sequence"/>
</dbReference>
<keyword evidence="3" id="KW-1185">Reference proteome</keyword>
<evidence type="ECO:0000313" key="3">
    <source>
        <dbReference type="Proteomes" id="UP001176517"/>
    </source>
</evidence>
<feature type="region of interest" description="Disordered" evidence="1">
    <location>
        <begin position="21"/>
        <end position="115"/>
    </location>
</feature>
<protein>
    <submittedName>
        <fullName evidence="2">Uncharacterized protein</fullName>
    </submittedName>
</protein>
<dbReference type="AlphaFoldDB" id="A0AAN6GUR4"/>